<proteinExistence type="predicted"/>
<reference evidence="3" key="1">
    <citation type="journal article" date="2019" name="Int. J. Syst. Evol. Microbiol.">
        <title>The Global Catalogue of Microorganisms (GCM) 10K type strain sequencing project: providing services to taxonomists for standard genome sequencing and annotation.</title>
        <authorList>
            <consortium name="The Broad Institute Genomics Platform"/>
            <consortium name="The Broad Institute Genome Sequencing Center for Infectious Disease"/>
            <person name="Wu L."/>
            <person name="Ma J."/>
        </authorList>
    </citation>
    <scope>NUCLEOTIDE SEQUENCE [LARGE SCALE GENOMIC DNA]</scope>
    <source>
        <strain evidence="3">CCM 7224</strain>
    </source>
</reference>
<evidence type="ECO:0000313" key="2">
    <source>
        <dbReference type="EMBL" id="MFC4961830.1"/>
    </source>
</evidence>
<dbReference type="SUPFAM" id="SSF53335">
    <property type="entry name" value="S-adenosyl-L-methionine-dependent methyltransferases"/>
    <property type="match status" value="1"/>
</dbReference>
<sequence length="245" mass="26070">MSVTSRYKDAWEGFWREAPDEQGAVFWDAEPALTAARHLAHFAARIDRPDLPLVDLGCGNGTQTRYLAARYPKVTGVDLSLAAVEHARSQDPDGEAEFEQLDAADTKAVDELHTRLGDANVYVRGVLHQCEAADRRPVADAIATLLGTDGRAFVVELAEAAKPVLMGLAQSPAGPPPKLRPVFAHGIAPGELSDAALVELLTTAGLTVLAEGELPLTTTEYTADGRRIELPSRWLVAGPAGSEGS</sequence>
<evidence type="ECO:0000259" key="1">
    <source>
        <dbReference type="Pfam" id="PF13649"/>
    </source>
</evidence>
<dbReference type="Proteomes" id="UP001595834">
    <property type="component" value="Unassembled WGS sequence"/>
</dbReference>
<name>A0ABV9V2J4_9ACTN</name>
<keyword evidence="2" id="KW-0808">Transferase</keyword>
<feature type="domain" description="Methyltransferase" evidence="1">
    <location>
        <begin position="54"/>
        <end position="150"/>
    </location>
</feature>
<comment type="caution">
    <text evidence="2">The sequence shown here is derived from an EMBL/GenBank/DDBJ whole genome shotgun (WGS) entry which is preliminary data.</text>
</comment>
<dbReference type="Gene3D" id="3.40.50.150">
    <property type="entry name" value="Vaccinia Virus protein VP39"/>
    <property type="match status" value="1"/>
</dbReference>
<dbReference type="GO" id="GO:0008168">
    <property type="term" value="F:methyltransferase activity"/>
    <property type="evidence" value="ECO:0007669"/>
    <property type="project" value="UniProtKB-KW"/>
</dbReference>
<evidence type="ECO:0000313" key="3">
    <source>
        <dbReference type="Proteomes" id="UP001595834"/>
    </source>
</evidence>
<keyword evidence="2" id="KW-0489">Methyltransferase</keyword>
<dbReference type="CDD" id="cd02440">
    <property type="entry name" value="AdoMet_MTases"/>
    <property type="match status" value="1"/>
</dbReference>
<accession>A0ABV9V2J4</accession>
<gene>
    <name evidence="2" type="ORF">ACFPFX_36690</name>
</gene>
<dbReference type="RefSeq" id="WP_344374927.1">
    <property type="nucleotide sequence ID" value="NZ_BAAASQ010000009.1"/>
</dbReference>
<protein>
    <submittedName>
        <fullName evidence="2">Class I SAM-dependent methyltransferase</fullName>
    </submittedName>
</protein>
<dbReference type="GO" id="GO:0032259">
    <property type="term" value="P:methylation"/>
    <property type="evidence" value="ECO:0007669"/>
    <property type="project" value="UniProtKB-KW"/>
</dbReference>
<dbReference type="Pfam" id="PF13649">
    <property type="entry name" value="Methyltransf_25"/>
    <property type="match status" value="1"/>
</dbReference>
<dbReference type="InterPro" id="IPR041698">
    <property type="entry name" value="Methyltransf_25"/>
</dbReference>
<keyword evidence="3" id="KW-1185">Reference proteome</keyword>
<dbReference type="InterPro" id="IPR029063">
    <property type="entry name" value="SAM-dependent_MTases_sf"/>
</dbReference>
<dbReference type="EMBL" id="JBHSIZ010000054">
    <property type="protein sequence ID" value="MFC4961830.1"/>
    <property type="molecule type" value="Genomic_DNA"/>
</dbReference>
<organism evidence="2 3">
    <name type="scientific">Streptomyces mauvecolor</name>
    <dbReference type="NCBI Taxonomy" id="58345"/>
    <lineage>
        <taxon>Bacteria</taxon>
        <taxon>Bacillati</taxon>
        <taxon>Actinomycetota</taxon>
        <taxon>Actinomycetes</taxon>
        <taxon>Kitasatosporales</taxon>
        <taxon>Streptomycetaceae</taxon>
        <taxon>Streptomyces</taxon>
    </lineage>
</organism>